<sequence>MLAVKNYIQLFLDMITKHRQEAETTFKTIFEKSTNDAESVSITLEKPRIAPRKQTQRSNHAVNSTKDFFRVSLFIPYLDSLISSLGVRFSEDNNPGMLLYNFASQKHNKIT</sequence>
<name>A0A9N9XF28_DIABA</name>
<keyword evidence="2" id="KW-1185">Reference proteome</keyword>
<organism evidence="1 2">
    <name type="scientific">Diabrotica balteata</name>
    <name type="common">Banded cucumber beetle</name>
    <dbReference type="NCBI Taxonomy" id="107213"/>
    <lineage>
        <taxon>Eukaryota</taxon>
        <taxon>Metazoa</taxon>
        <taxon>Ecdysozoa</taxon>
        <taxon>Arthropoda</taxon>
        <taxon>Hexapoda</taxon>
        <taxon>Insecta</taxon>
        <taxon>Pterygota</taxon>
        <taxon>Neoptera</taxon>
        <taxon>Endopterygota</taxon>
        <taxon>Coleoptera</taxon>
        <taxon>Polyphaga</taxon>
        <taxon>Cucujiformia</taxon>
        <taxon>Chrysomeloidea</taxon>
        <taxon>Chrysomelidae</taxon>
        <taxon>Galerucinae</taxon>
        <taxon>Diabroticina</taxon>
        <taxon>Diabroticites</taxon>
        <taxon>Diabrotica</taxon>
    </lineage>
</organism>
<accession>A0A9N9XF28</accession>
<dbReference type="AlphaFoldDB" id="A0A9N9XF28"/>
<evidence type="ECO:0000313" key="2">
    <source>
        <dbReference type="Proteomes" id="UP001153709"/>
    </source>
</evidence>
<reference evidence="1" key="1">
    <citation type="submission" date="2022-01" db="EMBL/GenBank/DDBJ databases">
        <authorList>
            <person name="King R."/>
        </authorList>
    </citation>
    <scope>NUCLEOTIDE SEQUENCE</scope>
</reference>
<dbReference type="EMBL" id="OU898283">
    <property type="protein sequence ID" value="CAG9839087.1"/>
    <property type="molecule type" value="Genomic_DNA"/>
</dbReference>
<evidence type="ECO:0000313" key="1">
    <source>
        <dbReference type="EMBL" id="CAG9839087.1"/>
    </source>
</evidence>
<gene>
    <name evidence="1" type="ORF">DIABBA_LOCUS11890</name>
</gene>
<dbReference type="OrthoDB" id="6601747at2759"/>
<dbReference type="PANTHER" id="PTHR46289">
    <property type="entry name" value="52 KDA REPRESSOR OF THE INHIBITOR OF THE PROTEIN KINASE-LIKE PROTEIN-RELATED"/>
    <property type="match status" value="1"/>
</dbReference>
<dbReference type="Proteomes" id="UP001153709">
    <property type="component" value="Chromosome 8"/>
</dbReference>
<dbReference type="InterPro" id="IPR052958">
    <property type="entry name" value="IFN-induced_PKR_regulator"/>
</dbReference>
<dbReference type="PANTHER" id="PTHR46289:SF14">
    <property type="entry name" value="DUF4371 DOMAIN-CONTAINING PROTEIN"/>
    <property type="match status" value="1"/>
</dbReference>
<proteinExistence type="predicted"/>
<protein>
    <submittedName>
        <fullName evidence="1">Uncharacterized protein</fullName>
    </submittedName>
</protein>